<dbReference type="GeneID" id="70692647"/>
<dbReference type="HOGENOM" id="CLU_2299248_0_0_2"/>
<dbReference type="EMBL" id="CP002062">
    <property type="protein sequence ID" value="ADJ14027.1"/>
    <property type="molecule type" value="Genomic_DNA"/>
</dbReference>
<dbReference type="AlphaFoldDB" id="D8J7D2"/>
<name>D8J7D2_HALJB</name>
<reference evidence="1 2" key="1">
    <citation type="journal article" date="2010" name="J. Bacteriol.">
        <title>Complete genome sequence of Halalkalicoccus jeotgali B3(T), an extremely halophilic archaeon.</title>
        <authorList>
            <person name="Roh S.W."/>
            <person name="Nam Y.D."/>
            <person name="Nam S.H."/>
            <person name="Choi S.H."/>
            <person name="Park H.S."/>
            <person name="Bae J.W."/>
        </authorList>
    </citation>
    <scope>NUCLEOTIDE SEQUENCE [LARGE SCALE GENOMIC DNA]</scope>
    <source>
        <strain evidence="2">DSM 18796 / CECT 7217 / JCM 14584 / KCTC 4019 / B3</strain>
    </source>
</reference>
<evidence type="ECO:0000313" key="2">
    <source>
        <dbReference type="Proteomes" id="UP000000390"/>
    </source>
</evidence>
<protein>
    <submittedName>
        <fullName evidence="1">Uncharacterized protein</fullName>
    </submittedName>
</protein>
<evidence type="ECO:0000313" key="1">
    <source>
        <dbReference type="EMBL" id="ADJ14027.1"/>
    </source>
</evidence>
<sequence>MTPYFTNERVLKCIEGRGIGGGVGHRADVGLDDADVIVESREAFFDALGSSASEIGISDPARIRPSSQIAMSMARRVRCCTPPTTGRTVPHGVTAPRIGM</sequence>
<dbReference type="KEGG" id="hje:HacjB3_03170"/>
<dbReference type="RefSeq" id="WP_013199370.1">
    <property type="nucleotide sequence ID" value="NC_014297.1"/>
</dbReference>
<gene>
    <name evidence="1" type="ordered locus">HacjB3_03170</name>
</gene>
<organism evidence="1 2">
    <name type="scientific">Halalkalicoccus jeotgali (strain DSM 18796 / CECT 7217 / JCM 14584 / KCTC 4019 / B3)</name>
    <dbReference type="NCBI Taxonomy" id="795797"/>
    <lineage>
        <taxon>Archaea</taxon>
        <taxon>Methanobacteriati</taxon>
        <taxon>Methanobacteriota</taxon>
        <taxon>Stenosarchaea group</taxon>
        <taxon>Halobacteria</taxon>
        <taxon>Halobacteriales</taxon>
        <taxon>Halococcaceae</taxon>
        <taxon>Halalkalicoccus</taxon>
    </lineage>
</organism>
<dbReference type="PATRIC" id="fig|795797.18.peg.633"/>
<proteinExistence type="predicted"/>
<accession>D8J7D2</accession>
<dbReference type="Proteomes" id="UP000000390">
    <property type="component" value="Chromosome"/>
</dbReference>